<dbReference type="SUPFAM" id="SSF53474">
    <property type="entry name" value="alpha/beta-Hydrolases"/>
    <property type="match status" value="1"/>
</dbReference>
<dbReference type="InterPro" id="IPR050471">
    <property type="entry name" value="AB_hydrolase"/>
</dbReference>
<keyword evidence="3" id="KW-1185">Reference proteome</keyword>
<name>A0ABQ0CIG7_9HYPO</name>
<dbReference type="PRINTS" id="PR00111">
    <property type="entry name" value="ABHYDROLASE"/>
</dbReference>
<evidence type="ECO:0000259" key="1">
    <source>
        <dbReference type="Pfam" id="PF00561"/>
    </source>
</evidence>
<dbReference type="InterPro" id="IPR029058">
    <property type="entry name" value="AB_hydrolase_fold"/>
</dbReference>
<dbReference type="PANTHER" id="PTHR43433:SF5">
    <property type="entry name" value="AB HYDROLASE-1 DOMAIN-CONTAINING PROTEIN"/>
    <property type="match status" value="1"/>
</dbReference>
<reference evidence="3" key="1">
    <citation type="submission" date="2024-06" db="EMBL/GenBank/DDBJ databases">
        <title>Draft Genome Sequences of Epichloe bromicola Strains Isolated from Elymus ciliaris.</title>
        <authorList>
            <consortium name="Epichloe bromicola genome sequencing consortium"/>
            <person name="Miura A."/>
            <person name="Imano S."/>
            <person name="Ashida A."/>
            <person name="Sato I."/>
            <person name="Chiba S."/>
            <person name="Tanaka A."/>
            <person name="Camagna M."/>
            <person name="Takemoto D."/>
        </authorList>
    </citation>
    <scope>NUCLEOTIDE SEQUENCE [LARGE SCALE GENOMIC DNA]</scope>
    <source>
        <strain evidence="3">DP</strain>
    </source>
</reference>
<dbReference type="EMBL" id="BAAFGZ010000038">
    <property type="protein sequence ID" value="GAB0133236.1"/>
    <property type="molecule type" value="Genomic_DNA"/>
</dbReference>
<dbReference type="Pfam" id="PF00561">
    <property type="entry name" value="Abhydrolase_1"/>
    <property type="match status" value="1"/>
</dbReference>
<feature type="domain" description="AB hydrolase-1" evidence="1">
    <location>
        <begin position="61"/>
        <end position="318"/>
    </location>
</feature>
<dbReference type="Proteomes" id="UP001562357">
    <property type="component" value="Unassembled WGS sequence"/>
</dbReference>
<comment type="caution">
    <text evidence="2">The sequence shown here is derived from an EMBL/GenBank/DDBJ whole genome shotgun (WGS) entry which is preliminary data.</text>
</comment>
<dbReference type="Gene3D" id="3.40.50.1820">
    <property type="entry name" value="alpha/beta hydrolase"/>
    <property type="match status" value="1"/>
</dbReference>
<dbReference type="InterPro" id="IPR000073">
    <property type="entry name" value="AB_hydrolase_1"/>
</dbReference>
<evidence type="ECO:0000313" key="3">
    <source>
        <dbReference type="Proteomes" id="UP001562357"/>
    </source>
</evidence>
<protein>
    <recommendedName>
        <fullName evidence="1">AB hydrolase-1 domain-containing protein</fullName>
    </recommendedName>
</protein>
<organism evidence="2 3">
    <name type="scientific">Epichloe bromicola</name>
    <dbReference type="NCBI Taxonomy" id="79588"/>
    <lineage>
        <taxon>Eukaryota</taxon>
        <taxon>Fungi</taxon>
        <taxon>Dikarya</taxon>
        <taxon>Ascomycota</taxon>
        <taxon>Pezizomycotina</taxon>
        <taxon>Sordariomycetes</taxon>
        <taxon>Hypocreomycetidae</taxon>
        <taxon>Hypocreales</taxon>
        <taxon>Clavicipitaceae</taxon>
        <taxon>Epichloe</taxon>
    </lineage>
</organism>
<gene>
    <name evidence="2" type="primary">g1648</name>
    <name evidence="2" type="ORF">EsDP_00001648</name>
</gene>
<dbReference type="PANTHER" id="PTHR43433">
    <property type="entry name" value="HYDROLASE, ALPHA/BETA FOLD FAMILY PROTEIN"/>
    <property type="match status" value="1"/>
</dbReference>
<proteinExistence type="predicted"/>
<accession>A0ABQ0CIG7</accession>
<evidence type="ECO:0000313" key="2">
    <source>
        <dbReference type="EMBL" id="GAB0133236.1"/>
    </source>
</evidence>
<sequence>MSESALTSRFPSPEETMRHPAFRSAVWALEPHSAGKLAVAKDRGGPIDIYWEVHGSGPTKLVFLMGLGGTLTSWQMQTLHFGHGHADEYSVLVLDNRGVGRSDKPLGRYTTSEMARDTMELVDHVGWTAPRQINLVGISMGGMIAQEVACLAPGRVQSLSLICTSSRVESGKSLAGTAWDRVGLFLRPKSESRAIEDTAASIFPPAFLAARDAFELPSPAATPRCGPAPGTPDPDGEYPRFASNFQRFQAQELHKRRAPGHFTRLGFLCQLVAAAGHSKTPAQLAAMADEVGRDRILVMHGTRDEMLVVQNGERLIRALEPGVAMIVDGLGHAPIFERTAWFNELLHEKLAGWAKL</sequence>